<dbReference type="SMART" id="SM00387">
    <property type="entry name" value="HATPase_c"/>
    <property type="match status" value="1"/>
</dbReference>
<protein>
    <submittedName>
        <fullName evidence="15">Ammonium transporter</fullName>
    </submittedName>
</protein>
<dbReference type="PANTHER" id="PTHR45339">
    <property type="entry name" value="HYBRID SIGNAL TRANSDUCTION HISTIDINE KINASE J"/>
    <property type="match status" value="1"/>
</dbReference>
<dbReference type="Gene3D" id="1.10.3430.10">
    <property type="entry name" value="Ammonium transporter AmtB like domains"/>
    <property type="match status" value="1"/>
</dbReference>
<feature type="transmembrane region" description="Helical" evidence="12">
    <location>
        <begin position="91"/>
        <end position="110"/>
    </location>
</feature>
<dbReference type="SUPFAM" id="SSF55874">
    <property type="entry name" value="ATPase domain of HSP90 chaperone/DNA topoisomerase II/histidine kinase"/>
    <property type="match status" value="1"/>
</dbReference>
<evidence type="ECO:0000259" key="13">
    <source>
        <dbReference type="PROSITE" id="PS50109"/>
    </source>
</evidence>
<dbReference type="EMBL" id="UOFO01000033">
    <property type="protein sequence ID" value="VAW84061.1"/>
    <property type="molecule type" value="Genomic_DNA"/>
</dbReference>
<dbReference type="InterPro" id="IPR011006">
    <property type="entry name" value="CheY-like_superfamily"/>
</dbReference>
<evidence type="ECO:0000256" key="6">
    <source>
        <dbReference type="ARBA" id="ARBA00022741"/>
    </source>
</evidence>
<dbReference type="SMART" id="SM00448">
    <property type="entry name" value="REC"/>
    <property type="match status" value="1"/>
</dbReference>
<dbReference type="InterPro" id="IPR004358">
    <property type="entry name" value="Sig_transdc_His_kin-like_C"/>
</dbReference>
<evidence type="ECO:0000256" key="7">
    <source>
        <dbReference type="ARBA" id="ARBA00022777"/>
    </source>
</evidence>
<dbReference type="Gene3D" id="1.10.287.130">
    <property type="match status" value="1"/>
</dbReference>
<dbReference type="InterPro" id="IPR036097">
    <property type="entry name" value="HisK_dim/P_sf"/>
</dbReference>
<dbReference type="Pfam" id="PF00512">
    <property type="entry name" value="HisKA"/>
    <property type="match status" value="1"/>
</dbReference>
<dbReference type="CDD" id="cd00082">
    <property type="entry name" value="HisKA"/>
    <property type="match status" value="1"/>
</dbReference>
<evidence type="ECO:0000313" key="15">
    <source>
        <dbReference type="EMBL" id="VAW84061.1"/>
    </source>
</evidence>
<sequence length="956" mass="103701">MQDSIDQLWIILCIGLVFLMQPGFLALESGLTRAKNSINVAIKNLTDFSVSFIIFWCFGFTLMFGASHYGLFGGDSSSFFIGISDDQVTFFLFQAMFCGTAATIVSGAVAERMRFRGYIIVTIVISALIYPVFGHWAWNGLDVGLPQGWLAAIGFIDFAGTLVVHSTGAWVALAAIIILGPRLGRFNEDGTYNTITGNNLPLSMLGVLLLWVGWIGFNGGSAGGFTSDIPKILLNTFLSGGSGLITALIVVSFVSGYADCSKLMNGALAGLVSITACCNVVSPTDSIIIGAVGALVMLFTEYLLLKCQLDDVVGVVGVHGAAGAWGTIAVAFFAERSLLLTGLTFEQQLWIQVVGVLVNFVWAFGVAYVLFKLINFVLPFRVAVADEVMGLNVAEHKATNEIQTLVDVLDLQARTQNIDLRVPVDPFTEAGQIALRYNKVLDMLQEALSRANAASTAKSQFLATMSHEIRTPMNAILGMSDVLKQSSLAEKERGYVDLISRSGNNLLALINDILDISKIESGKLSLDLQPTNLHDLVDDIGQSLAHSAHSKGVQLRVRYAATLPDTIIGDATYLRQILTNLVGNAIKFTRQGYVYMNIDGSVFDKTVTFLFCISDTGIGMTEEQTLKIFDPFTQADASTTREYGGTGLGLSISNELIELMGGDIAVTSLVGSGSEFTVSVSLALLESRPVAEKTDLSGLKVLYLSTDVIDRLIVREIIEGCDAVYADADTWENRLKGAKPDCILLDADIYSNKWRQEIDPVTNDLCAATIPIVVLASAFCNPELREGDLGSCAWIDKPIKASKLWRTLSTVSKQNIERDNKQGSIEKNKQYDFDIDVLVVDDNEVNQIVARSLLTKMGCRVNVAGNGKAALSKIKSTVYDIILMDCMMPVMSGYEVTQKIRILEQGEDIHRIIVAMTANNMAGDKEKCLDAGMDDFLPKPINMKVLAAMLGKHRVN</sequence>
<evidence type="ECO:0000256" key="10">
    <source>
        <dbReference type="ARBA" id="ARBA00023012"/>
    </source>
</evidence>
<dbReference type="FunFam" id="1.10.287.130:FF:000004">
    <property type="entry name" value="Ethylene receptor 1"/>
    <property type="match status" value="1"/>
</dbReference>
<proteinExistence type="inferred from homology"/>
<dbReference type="CDD" id="cd16922">
    <property type="entry name" value="HATPase_EvgS-ArcB-TorS-like"/>
    <property type="match status" value="1"/>
</dbReference>
<dbReference type="PROSITE" id="PS50109">
    <property type="entry name" value="HIS_KIN"/>
    <property type="match status" value="1"/>
</dbReference>
<dbReference type="SUPFAM" id="SSF111352">
    <property type="entry name" value="Ammonium transporter"/>
    <property type="match status" value="1"/>
</dbReference>
<keyword evidence="4" id="KW-0808">Transferase</keyword>
<keyword evidence="3" id="KW-0597">Phosphoprotein</keyword>
<dbReference type="InterPro" id="IPR036890">
    <property type="entry name" value="HATPase_C_sf"/>
</dbReference>
<gene>
    <name evidence="15" type="ORF">MNBD_GAMMA16-1474</name>
</gene>
<organism evidence="15">
    <name type="scientific">hydrothermal vent metagenome</name>
    <dbReference type="NCBI Taxonomy" id="652676"/>
    <lineage>
        <taxon>unclassified sequences</taxon>
        <taxon>metagenomes</taxon>
        <taxon>ecological metagenomes</taxon>
    </lineage>
</organism>
<evidence type="ECO:0000256" key="1">
    <source>
        <dbReference type="ARBA" id="ARBA00004141"/>
    </source>
</evidence>
<dbReference type="Gene3D" id="3.40.50.2300">
    <property type="match status" value="1"/>
</dbReference>
<dbReference type="GO" id="GO:0000155">
    <property type="term" value="F:phosphorelay sensor kinase activity"/>
    <property type="evidence" value="ECO:0007669"/>
    <property type="project" value="InterPro"/>
</dbReference>
<feature type="domain" description="Response regulatory" evidence="14">
    <location>
        <begin position="836"/>
        <end position="954"/>
    </location>
</feature>
<evidence type="ECO:0000256" key="8">
    <source>
        <dbReference type="ARBA" id="ARBA00022840"/>
    </source>
</evidence>
<dbReference type="PRINTS" id="PR00344">
    <property type="entry name" value="BCTRLSENSOR"/>
</dbReference>
<dbReference type="Pfam" id="PF00909">
    <property type="entry name" value="Ammonium_transp"/>
    <property type="match status" value="1"/>
</dbReference>
<comment type="subcellular location">
    <subcellularLocation>
        <location evidence="1">Membrane</location>
        <topology evidence="1">Multi-pass membrane protein</topology>
    </subcellularLocation>
</comment>
<dbReference type="InterPro" id="IPR005467">
    <property type="entry name" value="His_kinase_dom"/>
</dbReference>
<evidence type="ECO:0000256" key="4">
    <source>
        <dbReference type="ARBA" id="ARBA00022679"/>
    </source>
</evidence>
<dbReference type="InterPro" id="IPR003594">
    <property type="entry name" value="HATPase_dom"/>
</dbReference>
<dbReference type="PANTHER" id="PTHR45339:SF1">
    <property type="entry name" value="HYBRID SIGNAL TRANSDUCTION HISTIDINE KINASE J"/>
    <property type="match status" value="1"/>
</dbReference>
<dbReference type="GO" id="GO:0008519">
    <property type="term" value="F:ammonium channel activity"/>
    <property type="evidence" value="ECO:0007669"/>
    <property type="project" value="InterPro"/>
</dbReference>
<keyword evidence="10" id="KW-0902">Two-component regulatory system</keyword>
<evidence type="ECO:0000256" key="11">
    <source>
        <dbReference type="ARBA" id="ARBA00023136"/>
    </source>
</evidence>
<keyword evidence="8" id="KW-0067">ATP-binding</keyword>
<feature type="transmembrane region" description="Helical" evidence="12">
    <location>
        <begin position="263"/>
        <end position="282"/>
    </location>
</feature>
<feature type="transmembrane region" description="Helical" evidence="12">
    <location>
        <begin position="117"/>
        <end position="138"/>
    </location>
</feature>
<feature type="transmembrane region" description="Helical" evidence="12">
    <location>
        <begin position="237"/>
        <end position="256"/>
    </location>
</feature>
<accession>A0A3B0YXA6</accession>
<feature type="transmembrane region" description="Helical" evidence="12">
    <location>
        <begin position="48"/>
        <end position="71"/>
    </location>
</feature>
<dbReference type="PROSITE" id="PS50110">
    <property type="entry name" value="RESPONSE_REGULATORY"/>
    <property type="match status" value="1"/>
</dbReference>
<dbReference type="FunFam" id="3.30.565.10:FF:000078">
    <property type="entry name" value="Two-component sensor histidine kinase"/>
    <property type="match status" value="1"/>
</dbReference>
<feature type="transmembrane region" description="Helical" evidence="12">
    <location>
        <begin position="200"/>
        <end position="217"/>
    </location>
</feature>
<dbReference type="GO" id="GO:0005524">
    <property type="term" value="F:ATP binding"/>
    <property type="evidence" value="ECO:0007669"/>
    <property type="project" value="UniProtKB-KW"/>
</dbReference>
<evidence type="ECO:0000256" key="9">
    <source>
        <dbReference type="ARBA" id="ARBA00022989"/>
    </source>
</evidence>
<keyword evidence="9 12" id="KW-1133">Transmembrane helix</keyword>
<evidence type="ECO:0000256" key="2">
    <source>
        <dbReference type="ARBA" id="ARBA00005887"/>
    </source>
</evidence>
<keyword evidence="11 12" id="KW-0472">Membrane</keyword>
<dbReference type="SUPFAM" id="SSF52172">
    <property type="entry name" value="CheY-like"/>
    <property type="match status" value="2"/>
</dbReference>
<keyword evidence="7" id="KW-0418">Kinase</keyword>
<evidence type="ECO:0000256" key="3">
    <source>
        <dbReference type="ARBA" id="ARBA00022553"/>
    </source>
</evidence>
<dbReference type="Gene3D" id="3.30.565.10">
    <property type="entry name" value="Histidine kinase-like ATPase, C-terminal domain"/>
    <property type="match status" value="1"/>
</dbReference>
<comment type="similarity">
    <text evidence="2">Belongs to the ammonia transporter channel (TC 1.A.11.2) family.</text>
</comment>
<dbReference type="SMART" id="SM00388">
    <property type="entry name" value="HisKA"/>
    <property type="match status" value="1"/>
</dbReference>
<dbReference type="InterPro" id="IPR024041">
    <property type="entry name" value="NH4_transpt_AmtB-like_dom"/>
</dbReference>
<feature type="transmembrane region" description="Helical" evidence="12">
    <location>
        <begin position="312"/>
        <end position="334"/>
    </location>
</feature>
<dbReference type="InterPro" id="IPR001789">
    <property type="entry name" value="Sig_transdc_resp-reg_receiver"/>
</dbReference>
<dbReference type="NCBIfam" id="TIGR00836">
    <property type="entry name" value="amt"/>
    <property type="match status" value="1"/>
</dbReference>
<feature type="transmembrane region" description="Helical" evidence="12">
    <location>
        <begin position="288"/>
        <end position="305"/>
    </location>
</feature>
<dbReference type="CDD" id="cd17546">
    <property type="entry name" value="REC_hyHK_CKI1_RcsC-like"/>
    <property type="match status" value="1"/>
</dbReference>
<keyword evidence="6" id="KW-0547">Nucleotide-binding</keyword>
<feature type="transmembrane region" description="Helical" evidence="12">
    <location>
        <begin position="150"/>
        <end position="179"/>
    </location>
</feature>
<dbReference type="SUPFAM" id="SSF47384">
    <property type="entry name" value="Homodimeric domain of signal transducing histidine kinase"/>
    <property type="match status" value="1"/>
</dbReference>
<dbReference type="InterPro" id="IPR001905">
    <property type="entry name" value="Ammonium_transpt"/>
</dbReference>
<feature type="domain" description="Histidine kinase" evidence="13">
    <location>
        <begin position="464"/>
        <end position="684"/>
    </location>
</feature>
<feature type="transmembrane region" description="Helical" evidence="12">
    <location>
        <begin position="349"/>
        <end position="371"/>
    </location>
</feature>
<evidence type="ECO:0000259" key="14">
    <source>
        <dbReference type="PROSITE" id="PS50110"/>
    </source>
</evidence>
<dbReference type="InterPro" id="IPR029020">
    <property type="entry name" value="Ammonium/urea_transptr"/>
</dbReference>
<name>A0A3B0YXA6_9ZZZZ</name>
<keyword evidence="5 12" id="KW-0812">Transmembrane</keyword>
<dbReference type="AlphaFoldDB" id="A0A3B0YXA6"/>
<feature type="transmembrane region" description="Helical" evidence="12">
    <location>
        <begin position="6"/>
        <end position="27"/>
    </location>
</feature>
<dbReference type="GO" id="GO:0016020">
    <property type="term" value="C:membrane"/>
    <property type="evidence" value="ECO:0007669"/>
    <property type="project" value="UniProtKB-SubCell"/>
</dbReference>
<evidence type="ECO:0000256" key="12">
    <source>
        <dbReference type="SAM" id="Phobius"/>
    </source>
</evidence>
<dbReference type="Pfam" id="PF02518">
    <property type="entry name" value="HATPase_c"/>
    <property type="match status" value="1"/>
</dbReference>
<dbReference type="InterPro" id="IPR003661">
    <property type="entry name" value="HisK_dim/P_dom"/>
</dbReference>
<reference evidence="15" key="1">
    <citation type="submission" date="2018-06" db="EMBL/GenBank/DDBJ databases">
        <authorList>
            <person name="Zhirakovskaya E."/>
        </authorList>
    </citation>
    <scope>NUCLEOTIDE SEQUENCE</scope>
</reference>
<evidence type="ECO:0000256" key="5">
    <source>
        <dbReference type="ARBA" id="ARBA00022692"/>
    </source>
</evidence>
<dbReference type="Pfam" id="PF00072">
    <property type="entry name" value="Response_reg"/>
    <property type="match status" value="1"/>
</dbReference>